<accession>A0AA39FRQ0</accession>
<evidence type="ECO:0000256" key="3">
    <source>
        <dbReference type="ARBA" id="ARBA00022692"/>
    </source>
</evidence>
<evidence type="ECO:0000256" key="2">
    <source>
        <dbReference type="ARBA" id="ARBA00006824"/>
    </source>
</evidence>
<dbReference type="AlphaFoldDB" id="A0AA39FRQ0"/>
<evidence type="ECO:0000313" key="7">
    <source>
        <dbReference type="EMBL" id="KAK0174418.1"/>
    </source>
</evidence>
<name>A0AA39FRQ0_MICHY</name>
<evidence type="ECO:0000256" key="6">
    <source>
        <dbReference type="RuleBase" id="RU363053"/>
    </source>
</evidence>
<dbReference type="PANTHER" id="PTHR11266:SF80">
    <property type="entry name" value="PEROXISOMAL MEMBRANE PROTEIN 2"/>
    <property type="match status" value="1"/>
</dbReference>
<keyword evidence="8" id="KW-1185">Reference proteome</keyword>
<dbReference type="GO" id="GO:0005778">
    <property type="term" value="C:peroxisomal membrane"/>
    <property type="evidence" value="ECO:0007669"/>
    <property type="project" value="TreeGrafter"/>
</dbReference>
<feature type="transmembrane region" description="Helical" evidence="6">
    <location>
        <begin position="58"/>
        <end position="76"/>
    </location>
</feature>
<dbReference type="EMBL" id="JAQQBR010000006">
    <property type="protein sequence ID" value="KAK0174418.1"/>
    <property type="molecule type" value="Genomic_DNA"/>
</dbReference>
<evidence type="ECO:0000256" key="5">
    <source>
        <dbReference type="ARBA" id="ARBA00023136"/>
    </source>
</evidence>
<dbReference type="Proteomes" id="UP001168972">
    <property type="component" value="Unassembled WGS sequence"/>
</dbReference>
<dbReference type="InterPro" id="IPR007248">
    <property type="entry name" value="Mpv17_PMP22"/>
</dbReference>
<reference evidence="7" key="2">
    <citation type="submission" date="2023-03" db="EMBL/GenBank/DDBJ databases">
        <authorList>
            <person name="Inwood S.N."/>
            <person name="Skelly J.G."/>
            <person name="Guhlin J."/>
            <person name="Harrop T.W.R."/>
            <person name="Goldson S.G."/>
            <person name="Dearden P.K."/>
        </authorList>
    </citation>
    <scope>NUCLEOTIDE SEQUENCE</scope>
    <source>
        <strain evidence="7">Lincoln</strain>
        <tissue evidence="7">Whole body</tissue>
    </source>
</reference>
<sequence length="183" mass="21157">MSLSKPSQILFDLLAAYMTNLYSNPVKTRAITSLITAAFGNFVAQRITEANKINQDSLIAFGLFGLLFGGPVPYFFYKYIHLFVKNRLGILAVERIVYTPLFEALSLYMLPRLEGKSHQHSCKNLHNRYRSILLTNWKYLTLMQFINMYYIPPILKVLVSNIIGLMWTIYLAKVHIQDEINQN</sequence>
<reference evidence="7" key="1">
    <citation type="journal article" date="2023" name="bioRxiv">
        <title>Scaffold-level genome assemblies of two parasitoid biocontrol wasps reveal the parthenogenesis mechanism and an associated novel virus.</title>
        <authorList>
            <person name="Inwood S."/>
            <person name="Skelly J."/>
            <person name="Guhlin J."/>
            <person name="Harrop T."/>
            <person name="Goldson S."/>
            <person name="Dearden P."/>
        </authorList>
    </citation>
    <scope>NUCLEOTIDE SEQUENCE</scope>
    <source>
        <strain evidence="7">Lincoln</strain>
        <tissue evidence="7">Whole body</tissue>
    </source>
</reference>
<gene>
    <name evidence="7" type="ORF">PV327_010187</name>
</gene>
<dbReference type="Pfam" id="PF04117">
    <property type="entry name" value="Mpv17_PMP22"/>
    <property type="match status" value="1"/>
</dbReference>
<evidence type="ECO:0000256" key="4">
    <source>
        <dbReference type="ARBA" id="ARBA00022989"/>
    </source>
</evidence>
<dbReference type="PANTHER" id="PTHR11266">
    <property type="entry name" value="PEROXISOMAL MEMBRANE PROTEIN 2, PXMP2 MPV17"/>
    <property type="match status" value="1"/>
</dbReference>
<keyword evidence="4 6" id="KW-1133">Transmembrane helix</keyword>
<keyword evidence="3 6" id="KW-0812">Transmembrane</keyword>
<organism evidence="7 8">
    <name type="scientific">Microctonus hyperodae</name>
    <name type="common">Parasitoid wasp</name>
    <dbReference type="NCBI Taxonomy" id="165561"/>
    <lineage>
        <taxon>Eukaryota</taxon>
        <taxon>Metazoa</taxon>
        <taxon>Ecdysozoa</taxon>
        <taxon>Arthropoda</taxon>
        <taxon>Hexapoda</taxon>
        <taxon>Insecta</taxon>
        <taxon>Pterygota</taxon>
        <taxon>Neoptera</taxon>
        <taxon>Endopterygota</taxon>
        <taxon>Hymenoptera</taxon>
        <taxon>Apocrita</taxon>
        <taxon>Ichneumonoidea</taxon>
        <taxon>Braconidae</taxon>
        <taxon>Euphorinae</taxon>
        <taxon>Microctonus</taxon>
    </lineage>
</organism>
<comment type="caution">
    <text evidence="7">The sequence shown here is derived from an EMBL/GenBank/DDBJ whole genome shotgun (WGS) entry which is preliminary data.</text>
</comment>
<feature type="transmembrane region" description="Helical" evidence="6">
    <location>
        <begin position="157"/>
        <end position="176"/>
    </location>
</feature>
<evidence type="ECO:0000256" key="1">
    <source>
        <dbReference type="ARBA" id="ARBA00004141"/>
    </source>
</evidence>
<keyword evidence="5 6" id="KW-0472">Membrane</keyword>
<comment type="similarity">
    <text evidence="2 6">Belongs to the peroxisomal membrane protein PXMP2/4 family.</text>
</comment>
<protein>
    <recommendedName>
        <fullName evidence="9">Peroxisomal membrane protein 2</fullName>
    </recommendedName>
</protein>
<comment type="subcellular location">
    <subcellularLocation>
        <location evidence="1">Membrane</location>
        <topology evidence="1">Multi-pass membrane protein</topology>
    </subcellularLocation>
</comment>
<evidence type="ECO:0008006" key="9">
    <source>
        <dbReference type="Google" id="ProtNLM"/>
    </source>
</evidence>
<evidence type="ECO:0000313" key="8">
    <source>
        <dbReference type="Proteomes" id="UP001168972"/>
    </source>
</evidence>
<proteinExistence type="inferred from homology"/>